<dbReference type="Gene3D" id="3.10.129.10">
    <property type="entry name" value="Hotdog Thioesterase"/>
    <property type="match status" value="1"/>
</dbReference>
<dbReference type="RefSeq" id="WP_038372809.1">
    <property type="nucleotide sequence ID" value="NZ_KK069996.1"/>
</dbReference>
<evidence type="ECO:0000259" key="2">
    <source>
        <dbReference type="Pfam" id="PF01575"/>
    </source>
</evidence>
<evidence type="ECO:0000256" key="1">
    <source>
        <dbReference type="ARBA" id="ARBA00005254"/>
    </source>
</evidence>
<dbReference type="GO" id="GO:0004312">
    <property type="term" value="F:fatty acid synthase activity"/>
    <property type="evidence" value="ECO:0007669"/>
    <property type="project" value="InterPro"/>
</dbReference>
<dbReference type="EMBL" id="JDYK01000011">
    <property type="protein sequence ID" value="EWS80879.1"/>
    <property type="molecule type" value="Genomic_DNA"/>
</dbReference>
<dbReference type="PANTHER" id="PTHR43841:SF3">
    <property type="entry name" value="(3R)-HYDROXYACYL-ACP DEHYDRATASE SUBUNIT HADB"/>
    <property type="match status" value="1"/>
</dbReference>
<comment type="caution">
    <text evidence="3">The sequence shown here is derived from an EMBL/GenBank/DDBJ whole genome shotgun (WGS) entry which is preliminary data.</text>
</comment>
<sequence>MTTTTPLTLDQLETGQELAAGACEISRDSLVRYAGASGDFNPIHYNDTAAREAGLPGVIAHGMLTMGTAVNVVADALGEGARITACSTRFSAPLEVPATGSVTLAVRAVVGKIDTEAGTVQLSLEASVDGTAVLGRARVSVQIDERSA</sequence>
<dbReference type="SUPFAM" id="SSF54637">
    <property type="entry name" value="Thioesterase/thiol ester dehydrase-isomerase"/>
    <property type="match status" value="1"/>
</dbReference>
<dbReference type="HOGENOM" id="CLU_094876_4_1_11"/>
<evidence type="ECO:0000313" key="4">
    <source>
        <dbReference type="Proteomes" id="UP000023067"/>
    </source>
</evidence>
<dbReference type="GO" id="GO:0005835">
    <property type="term" value="C:fatty acid synthase complex"/>
    <property type="evidence" value="ECO:0007669"/>
    <property type="project" value="InterPro"/>
</dbReference>
<protein>
    <submittedName>
        <fullName evidence="3">Acyl dehydratase</fullName>
    </submittedName>
</protein>
<comment type="similarity">
    <text evidence="1">Belongs to the enoyl-CoA hydratase/isomerase family.</text>
</comment>
<dbReference type="PANTHER" id="PTHR43841">
    <property type="entry name" value="3-HYDROXYACYL-THIOESTER DEHYDRATASE HTDX-RELATED"/>
    <property type="match status" value="1"/>
</dbReference>
<dbReference type="InterPro" id="IPR002539">
    <property type="entry name" value="MaoC-like_dom"/>
</dbReference>
<reference evidence="3 4" key="1">
    <citation type="submission" date="2014-02" db="EMBL/GenBank/DDBJ databases">
        <title>Genome sequence of Brachybacterium phenoliresistens strain W13A50.</title>
        <authorList>
            <person name="Wang X."/>
        </authorList>
    </citation>
    <scope>NUCLEOTIDE SEQUENCE [LARGE SCALE GENOMIC DNA]</scope>
    <source>
        <strain evidence="3 4">W13A50</strain>
    </source>
</reference>
<dbReference type="PRINTS" id="PR01483">
    <property type="entry name" value="FASYNTHASE"/>
</dbReference>
<dbReference type="GO" id="GO:0006633">
    <property type="term" value="P:fatty acid biosynthetic process"/>
    <property type="evidence" value="ECO:0007669"/>
    <property type="project" value="InterPro"/>
</dbReference>
<dbReference type="PATRIC" id="fig|396014.3.peg.2283"/>
<dbReference type="InterPro" id="IPR003965">
    <property type="entry name" value="Fatty_acid_synthase"/>
</dbReference>
<feature type="domain" description="MaoC-like" evidence="2">
    <location>
        <begin position="19"/>
        <end position="121"/>
    </location>
</feature>
<dbReference type="InterPro" id="IPR029069">
    <property type="entry name" value="HotDog_dom_sf"/>
</dbReference>
<name>Z9JRQ2_9MICO</name>
<proteinExistence type="inferred from homology"/>
<gene>
    <name evidence="3" type="ORF">BF93_01225</name>
</gene>
<keyword evidence="4" id="KW-1185">Reference proteome</keyword>
<dbReference type="Proteomes" id="UP000023067">
    <property type="component" value="Unassembled WGS sequence"/>
</dbReference>
<organism evidence="3 4">
    <name type="scientific">Brachybacterium phenoliresistens</name>
    <dbReference type="NCBI Taxonomy" id="396014"/>
    <lineage>
        <taxon>Bacteria</taxon>
        <taxon>Bacillati</taxon>
        <taxon>Actinomycetota</taxon>
        <taxon>Actinomycetes</taxon>
        <taxon>Micrococcales</taxon>
        <taxon>Dermabacteraceae</taxon>
        <taxon>Brachybacterium</taxon>
    </lineage>
</organism>
<dbReference type="AlphaFoldDB" id="Z9JRQ2"/>
<evidence type="ECO:0000313" key="3">
    <source>
        <dbReference type="EMBL" id="EWS80879.1"/>
    </source>
</evidence>
<dbReference type="OrthoDB" id="9800237at2"/>
<dbReference type="Pfam" id="PF01575">
    <property type="entry name" value="MaoC_dehydratas"/>
    <property type="match status" value="1"/>
</dbReference>
<accession>Z9JRQ2</accession>
<dbReference type="STRING" id="396014.BF93_01225"/>
<dbReference type="eggNOG" id="COG2030">
    <property type="taxonomic scope" value="Bacteria"/>
</dbReference>